<dbReference type="PANTHER" id="PTHR10625">
    <property type="entry name" value="HISTONE DEACETYLASE HDAC1-RELATED"/>
    <property type="match status" value="1"/>
</dbReference>
<name>A0A0J9EAA2_9RHOB</name>
<evidence type="ECO:0000259" key="2">
    <source>
        <dbReference type="Pfam" id="PF00850"/>
    </source>
</evidence>
<dbReference type="EMBL" id="LFTY01000002">
    <property type="protein sequence ID" value="KMW59712.1"/>
    <property type="molecule type" value="Genomic_DNA"/>
</dbReference>
<keyword evidence="3" id="KW-0378">Hydrolase</keyword>
<protein>
    <submittedName>
        <fullName evidence="3">Acetylspermidine deacetylase</fullName>
        <ecNumber evidence="3">3.5.1.48</ecNumber>
    </submittedName>
</protein>
<evidence type="ECO:0000256" key="1">
    <source>
        <dbReference type="ARBA" id="ARBA00005947"/>
    </source>
</evidence>
<evidence type="ECO:0000313" key="4">
    <source>
        <dbReference type="Proteomes" id="UP000037178"/>
    </source>
</evidence>
<dbReference type="Proteomes" id="UP000037178">
    <property type="component" value="Unassembled WGS sequence"/>
</dbReference>
<dbReference type="AlphaFoldDB" id="A0A0J9EAA2"/>
<reference evidence="3 4" key="1">
    <citation type="submission" date="2015-06" db="EMBL/GenBank/DDBJ databases">
        <title>Draft genome sequence of an Alphaproteobacteria species associated to the Mediterranean sponge Oscarella lobularis.</title>
        <authorList>
            <person name="Jourda C."/>
            <person name="Santini S."/>
            <person name="Claverie J.-M."/>
        </authorList>
    </citation>
    <scope>NUCLEOTIDE SEQUENCE [LARGE SCALE GENOMIC DNA]</scope>
    <source>
        <strain evidence="3">IGS</strain>
    </source>
</reference>
<dbReference type="InterPro" id="IPR000286">
    <property type="entry name" value="HDACs"/>
</dbReference>
<evidence type="ECO:0000313" key="3">
    <source>
        <dbReference type="EMBL" id="KMW59712.1"/>
    </source>
</evidence>
<accession>A0A0J9EAA2</accession>
<dbReference type="GO" id="GO:0004407">
    <property type="term" value="F:histone deacetylase activity"/>
    <property type="evidence" value="ECO:0007669"/>
    <property type="project" value="TreeGrafter"/>
</dbReference>
<dbReference type="GO" id="GO:0047611">
    <property type="term" value="F:acetylspermidine deacetylase activity"/>
    <property type="evidence" value="ECO:0007669"/>
    <property type="project" value="UniProtKB-EC"/>
</dbReference>
<dbReference type="SUPFAM" id="SSF52768">
    <property type="entry name" value="Arginase/deacetylase"/>
    <property type="match status" value="1"/>
</dbReference>
<comment type="caution">
    <text evidence="3">The sequence shown here is derived from an EMBL/GenBank/DDBJ whole genome shotgun (WGS) entry which is preliminary data.</text>
</comment>
<proteinExistence type="inferred from homology"/>
<gene>
    <name evidence="3" type="ORF">AIOL_004695</name>
</gene>
<dbReference type="Pfam" id="PF00850">
    <property type="entry name" value="Hist_deacetyl"/>
    <property type="match status" value="1"/>
</dbReference>
<dbReference type="Gene3D" id="3.40.800.20">
    <property type="entry name" value="Histone deacetylase domain"/>
    <property type="match status" value="1"/>
</dbReference>
<dbReference type="EC" id="3.5.1.48" evidence="3"/>
<dbReference type="InterPro" id="IPR023801">
    <property type="entry name" value="His_deacetylse_dom"/>
</dbReference>
<dbReference type="PATRIC" id="fig|1675527.3.peg.4929"/>
<dbReference type="PANTHER" id="PTHR10625:SF10">
    <property type="entry name" value="HISTONE DEACETYLASE HDAC1"/>
    <property type="match status" value="1"/>
</dbReference>
<keyword evidence="4" id="KW-1185">Reference proteome</keyword>
<dbReference type="STRING" id="1675527.AIOL_004695"/>
<dbReference type="CDD" id="cd11599">
    <property type="entry name" value="HDAC_classII_2"/>
    <property type="match status" value="1"/>
</dbReference>
<feature type="domain" description="Histone deacetylase" evidence="2">
    <location>
        <begin position="6"/>
        <end position="292"/>
    </location>
</feature>
<dbReference type="GO" id="GO:0040029">
    <property type="term" value="P:epigenetic regulation of gene expression"/>
    <property type="evidence" value="ECO:0007669"/>
    <property type="project" value="TreeGrafter"/>
</dbReference>
<dbReference type="InterPro" id="IPR023696">
    <property type="entry name" value="Ureohydrolase_dom_sf"/>
</dbReference>
<dbReference type="InterPro" id="IPR037138">
    <property type="entry name" value="His_deacetylse_dom_sf"/>
</dbReference>
<sequence length="297" mass="31377">MTPPGHPERVARYQAITQALSDPAFDGLIRKEAPMGDRAEVLRCHPEDYVARIEAAIPAEGYRSLDADTHVSPGSLESAMRAVGGNCAAVDAVLAGKAGNAFTAMRPPGHHAETATAMGFCLFGSVAIAAKRALDHHGLGRVAVIDFDVHHGNGTQDLLWSEGRALFASSHQMPLYPGSGAAHETGAHDNVLNAPLDPMTGSAQMRAAYDQVILPAVRDWQPELILISAGFDAHADDPLANLNWTTEDFAWVTRRICETADAVCDGRVVSTLEGGYDLGALAEGTAAHVQVLMEVAG</sequence>
<comment type="similarity">
    <text evidence="1">Belongs to the histone deacetylase family.</text>
</comment>
<dbReference type="PRINTS" id="PR01270">
    <property type="entry name" value="HDASUPER"/>
</dbReference>
<organism evidence="3 4">
    <name type="scientific">Candidatus Rhodobacter oscarellae</name>
    <dbReference type="NCBI Taxonomy" id="1675527"/>
    <lineage>
        <taxon>Bacteria</taxon>
        <taxon>Pseudomonadati</taxon>
        <taxon>Pseudomonadota</taxon>
        <taxon>Alphaproteobacteria</taxon>
        <taxon>Rhodobacterales</taxon>
        <taxon>Rhodobacter group</taxon>
        <taxon>Rhodobacter</taxon>
    </lineage>
</organism>